<dbReference type="AlphaFoldDB" id="A0A4Q1BQ63"/>
<evidence type="ECO:0000256" key="1">
    <source>
        <dbReference type="SAM" id="MobiDB-lite"/>
    </source>
</evidence>
<dbReference type="EMBL" id="SDIL01000023">
    <property type="protein sequence ID" value="RXK40053.1"/>
    <property type="molecule type" value="Genomic_DNA"/>
</dbReference>
<proteinExistence type="predicted"/>
<evidence type="ECO:0000313" key="2">
    <source>
        <dbReference type="EMBL" id="RXK40053.1"/>
    </source>
</evidence>
<dbReference type="VEuPathDB" id="FungiDB:TREMEDRAFT_64282"/>
<dbReference type="InParanoid" id="A0A4Q1BQ63"/>
<feature type="region of interest" description="Disordered" evidence="1">
    <location>
        <begin position="524"/>
        <end position="548"/>
    </location>
</feature>
<feature type="region of interest" description="Disordered" evidence="1">
    <location>
        <begin position="822"/>
        <end position="853"/>
    </location>
</feature>
<evidence type="ECO:0000313" key="3">
    <source>
        <dbReference type="Proteomes" id="UP000289152"/>
    </source>
</evidence>
<comment type="caution">
    <text evidence="2">The sequence shown here is derived from an EMBL/GenBank/DDBJ whole genome shotgun (WGS) entry which is preliminary data.</text>
</comment>
<feature type="region of interest" description="Disordered" evidence="1">
    <location>
        <begin position="654"/>
        <end position="687"/>
    </location>
</feature>
<feature type="compositionally biased region" description="Acidic residues" evidence="1">
    <location>
        <begin position="833"/>
        <end position="845"/>
    </location>
</feature>
<protein>
    <submittedName>
        <fullName evidence="2">Uncharacterized protein</fullName>
    </submittedName>
</protein>
<sequence length="873" mass="99702">MSELFASVPFDILGDSPLPRKVLYHILERTPDVRTLIQIIPLLPPVLQRHTLIRSLPLVFLLIRQIAKCNAQAVFPIAIDIFFTRIHQSQSKLNAEELDGIYDDVLRAIGRFAHLSELRNEEDTKGSLPPYIVKQVVRVTEHYLIMLDCLPGNSQKKSKMGEKTLKRLFSPRYLSGSVRDVVINHCEERGVDMKEGWYWRCFESSANEGKFRLAKTFLKKIRSGDLDNEFVQEENNGNLLEEQRLIDDTILVRKTQTKEFTSAIGSLLLPSTSIDDQIEDQDTNTSTSEDLPISHSTVGSSMRYDGTNDLFEGSMKNLKSHIPYAWSTLLHRLSRDGRIGQEKLNNVVDVMPEEAKTNHGSASIMWGLIKRGEPEQAMEIFHGLVEQTQHLLEHTQSTLKSEDEEVLSGGCYTNSRHKPPIDRAILAVATQAAYQIEGNLDIAIRLTDMYAVRPRRLSSTSNSDIQIVLDTRNLNVLLRLCVSAGSPSTALRLFHAAYPRWGIWPDHYSLSLILDVCRFPRQHHNDHQNDRQRHSHLNSSDSSGSFEQKDEFRDRLRLLSSSWRLKLADRDLSFEDRGEWEAYEFSGFSRGDTSILLDPPGYTWSGEYGSLSPWEKGREMFREVVLGNWPYLRYIQNPLDSQGTLKTVASFFSNTPSGSSSRPSYDVKPDQLGGQTESREKEMVGTGRGELEMPLKNARYTYMIPNSRCWHSYILLLGYWGRAEEIPLALAWMRYLDVRPLRRTLVVALAYVADMGGQRMYVRGMGWVGDEERLRMWLVDWLDGGSTHSDVSVQGPLNGGESQMLDEENDNELGRYRENMVDKDQGAGQHDQQEEEETVEEEEGEERWSLVPGESEVADWIRHLSERGERMTA</sequence>
<feature type="compositionally biased region" description="Basic and acidic residues" evidence="1">
    <location>
        <begin position="677"/>
        <end position="687"/>
    </location>
</feature>
<organism evidence="2 3">
    <name type="scientific">Tremella mesenterica</name>
    <name type="common">Jelly fungus</name>
    <dbReference type="NCBI Taxonomy" id="5217"/>
    <lineage>
        <taxon>Eukaryota</taxon>
        <taxon>Fungi</taxon>
        <taxon>Dikarya</taxon>
        <taxon>Basidiomycota</taxon>
        <taxon>Agaricomycotina</taxon>
        <taxon>Tremellomycetes</taxon>
        <taxon>Tremellales</taxon>
        <taxon>Tremellaceae</taxon>
        <taxon>Tremella</taxon>
    </lineage>
</organism>
<feature type="region of interest" description="Disordered" evidence="1">
    <location>
        <begin position="278"/>
        <end position="299"/>
    </location>
</feature>
<name>A0A4Q1BQ63_TREME</name>
<accession>A0A4Q1BQ63</accession>
<feature type="compositionally biased region" description="Low complexity" evidence="1">
    <location>
        <begin position="654"/>
        <end position="664"/>
    </location>
</feature>
<dbReference type="Proteomes" id="UP000289152">
    <property type="component" value="Unassembled WGS sequence"/>
</dbReference>
<feature type="compositionally biased region" description="Polar residues" evidence="1">
    <location>
        <begin position="283"/>
        <end position="299"/>
    </location>
</feature>
<reference evidence="2 3" key="1">
    <citation type="submission" date="2016-06" db="EMBL/GenBank/DDBJ databases">
        <title>Evolution of pathogenesis and genome organization in the Tremellales.</title>
        <authorList>
            <person name="Cuomo C."/>
            <person name="Litvintseva A."/>
            <person name="Heitman J."/>
            <person name="Chen Y."/>
            <person name="Sun S."/>
            <person name="Springer D."/>
            <person name="Dromer F."/>
            <person name="Young S."/>
            <person name="Zeng Q."/>
            <person name="Chapman S."/>
            <person name="Gujja S."/>
            <person name="Saif S."/>
            <person name="Birren B."/>
        </authorList>
    </citation>
    <scope>NUCLEOTIDE SEQUENCE [LARGE SCALE GENOMIC DNA]</scope>
    <source>
        <strain evidence="2 3">ATCC 28783</strain>
    </source>
</reference>
<keyword evidence="3" id="KW-1185">Reference proteome</keyword>
<dbReference type="OrthoDB" id="185373at2759"/>
<gene>
    <name evidence="2" type="ORF">M231_02693</name>
</gene>